<dbReference type="EC" id="3.1.3.-" evidence="2"/>
<dbReference type="PANTHER" id="PTHR43481:SF4">
    <property type="entry name" value="GLYCEROL-1-PHOSPHATE PHOSPHOHYDROLASE 1-RELATED"/>
    <property type="match status" value="1"/>
</dbReference>
<dbReference type="CDD" id="cd07505">
    <property type="entry name" value="HAD_BPGM-like"/>
    <property type="match status" value="1"/>
</dbReference>
<dbReference type="PANTHER" id="PTHR43481">
    <property type="entry name" value="FRUCTOSE-1-PHOSPHATE PHOSPHATASE"/>
    <property type="match status" value="1"/>
</dbReference>
<dbReference type="Pfam" id="PF13419">
    <property type="entry name" value="HAD_2"/>
    <property type="match status" value="1"/>
</dbReference>
<dbReference type="SUPFAM" id="SSF56784">
    <property type="entry name" value="HAD-like"/>
    <property type="match status" value="1"/>
</dbReference>
<dbReference type="OrthoDB" id="9782449at2"/>
<dbReference type="GO" id="GO:0050308">
    <property type="term" value="F:sugar-phosphatase activity"/>
    <property type="evidence" value="ECO:0007669"/>
    <property type="project" value="TreeGrafter"/>
</dbReference>
<reference evidence="2 3" key="1">
    <citation type="submission" date="2016-11" db="EMBL/GenBank/DDBJ databases">
        <authorList>
            <person name="Jaros S."/>
            <person name="Januszkiewicz K."/>
            <person name="Wedrychowicz H."/>
        </authorList>
    </citation>
    <scope>NUCLEOTIDE SEQUENCE [LARGE SCALE GENOMIC DNA]</scope>
    <source>
        <strain evidence="2 3">CECT 7868</strain>
    </source>
</reference>
<dbReference type="InterPro" id="IPR051806">
    <property type="entry name" value="HAD-like_SPP"/>
</dbReference>
<evidence type="ECO:0000313" key="3">
    <source>
        <dbReference type="Proteomes" id="UP000184608"/>
    </source>
</evidence>
<dbReference type="Proteomes" id="UP000184608">
    <property type="component" value="Unassembled WGS sequence"/>
</dbReference>
<proteinExistence type="inferred from homology"/>
<evidence type="ECO:0000313" key="2">
    <source>
        <dbReference type="EMBL" id="SHI29495.1"/>
    </source>
</evidence>
<comment type="similarity">
    <text evidence="1">Belongs to the HAD-like hydrolase superfamily. CbbY/CbbZ/Gph/YieH family.</text>
</comment>
<dbReference type="SFLD" id="SFLDS00003">
    <property type="entry name" value="Haloacid_Dehalogenase"/>
    <property type="match status" value="1"/>
</dbReference>
<protein>
    <submittedName>
        <fullName evidence="2">Fructose-1-phosphate phosphatase YqaB</fullName>
        <ecNumber evidence="2">3.1.3.-</ecNumber>
    </submittedName>
</protein>
<sequence length="200" mass="21915">MIQIAQYDGLIFDMDGTLIDTMPSHVASWEETSAYFNFPFMPDWLHSMGGMPSIKVVGEINKRFGLSLDPVNVSKYKQQVFRALGCPGNRIPSTCQILEQNQGKKKIALGTGSPKENAILLMEKAGLLDKFDAIVTASDVENHKPAPDTFLKACELMALKPSRCLVFEDTLLGKQAAHSAGMDCILVTDGALELCPVHEK</sequence>
<dbReference type="InterPro" id="IPR006439">
    <property type="entry name" value="HAD-SF_hydro_IA"/>
</dbReference>
<dbReference type="Gene3D" id="1.10.150.240">
    <property type="entry name" value="Putative phosphatase, domain 2"/>
    <property type="match status" value="1"/>
</dbReference>
<accession>A0A1M5ZZ01</accession>
<gene>
    <name evidence="2" type="primary">yqaB</name>
    <name evidence="2" type="ORF">VA7868_03412</name>
</gene>
<keyword evidence="3" id="KW-1185">Reference proteome</keyword>
<dbReference type="InterPro" id="IPR010976">
    <property type="entry name" value="B-phosphoglucomutase_hydrolase"/>
</dbReference>
<dbReference type="EMBL" id="FQXZ01000039">
    <property type="protein sequence ID" value="SHI29495.1"/>
    <property type="molecule type" value="Genomic_DNA"/>
</dbReference>
<organism evidence="2 3">
    <name type="scientific">Vibrio aerogenes CECT 7868</name>
    <dbReference type="NCBI Taxonomy" id="1216006"/>
    <lineage>
        <taxon>Bacteria</taxon>
        <taxon>Pseudomonadati</taxon>
        <taxon>Pseudomonadota</taxon>
        <taxon>Gammaproteobacteria</taxon>
        <taxon>Vibrionales</taxon>
        <taxon>Vibrionaceae</taxon>
        <taxon>Vibrio</taxon>
    </lineage>
</organism>
<dbReference type="InterPro" id="IPR023198">
    <property type="entry name" value="PGP-like_dom2"/>
</dbReference>
<dbReference type="PRINTS" id="PR00413">
    <property type="entry name" value="HADHALOGNASE"/>
</dbReference>
<dbReference type="NCBIfam" id="TIGR01509">
    <property type="entry name" value="HAD-SF-IA-v3"/>
    <property type="match status" value="1"/>
</dbReference>
<dbReference type="Gene3D" id="3.40.50.1000">
    <property type="entry name" value="HAD superfamily/HAD-like"/>
    <property type="match status" value="1"/>
</dbReference>
<dbReference type="STRING" id="1216006.VA7868_03412"/>
<dbReference type="InterPro" id="IPR036412">
    <property type="entry name" value="HAD-like_sf"/>
</dbReference>
<dbReference type="NCBIfam" id="TIGR02009">
    <property type="entry name" value="PGMB-YQAB-SF"/>
    <property type="match status" value="1"/>
</dbReference>
<evidence type="ECO:0000256" key="1">
    <source>
        <dbReference type="ARBA" id="ARBA00006171"/>
    </source>
</evidence>
<keyword evidence="2" id="KW-0378">Hydrolase</keyword>
<dbReference type="InterPro" id="IPR041492">
    <property type="entry name" value="HAD_2"/>
</dbReference>
<dbReference type="InterPro" id="IPR023214">
    <property type="entry name" value="HAD_sf"/>
</dbReference>
<dbReference type="AlphaFoldDB" id="A0A1M5ZZ01"/>
<dbReference type="SFLD" id="SFLDG01129">
    <property type="entry name" value="C1.5:_HAD__Beta-PGM__Phosphata"/>
    <property type="match status" value="1"/>
</dbReference>
<name>A0A1M5ZZ01_9VIBR</name>